<proteinExistence type="predicted"/>
<dbReference type="Pfam" id="PF09360">
    <property type="entry name" value="zf-CDGSH"/>
    <property type="match status" value="1"/>
</dbReference>
<dbReference type="Proteomes" id="UP001595997">
    <property type="component" value="Unassembled WGS sequence"/>
</dbReference>
<keyword evidence="4" id="KW-0411">Iron-sulfur</keyword>
<feature type="compositionally biased region" description="Basic and acidic residues" evidence="5">
    <location>
        <begin position="11"/>
        <end position="20"/>
    </location>
</feature>
<dbReference type="InterPro" id="IPR042216">
    <property type="entry name" value="MitoNEET_CISD"/>
</dbReference>
<evidence type="ECO:0000256" key="5">
    <source>
        <dbReference type="SAM" id="MobiDB-lite"/>
    </source>
</evidence>
<gene>
    <name evidence="7" type="ORF">ACFPA8_20660</name>
</gene>
<keyword evidence="1" id="KW-0001">2Fe-2S</keyword>
<evidence type="ECO:0000256" key="1">
    <source>
        <dbReference type="ARBA" id="ARBA00022714"/>
    </source>
</evidence>
<feature type="domain" description="Iron-binding zinc finger CDGSH type" evidence="6">
    <location>
        <begin position="31"/>
        <end position="75"/>
    </location>
</feature>
<accession>A0ABV9ADX7</accession>
<sequence length="100" mass="10713">MAGARQTGRAGDGERPARRVVIDPAGPVLVEGPVEVDLGDGRTVTSDRFMVALCACRRSRSHPWCDTSHRRRSRPAREQTARTETGTEPGTETGAEPDGG</sequence>
<name>A0ABV9ADX7_9ACTN</name>
<evidence type="ECO:0000256" key="4">
    <source>
        <dbReference type="ARBA" id="ARBA00023014"/>
    </source>
</evidence>
<protein>
    <submittedName>
        <fullName evidence="7">CDGSH iron-sulfur domain-containing protein</fullName>
    </submittedName>
</protein>
<evidence type="ECO:0000313" key="7">
    <source>
        <dbReference type="EMBL" id="MFC4496543.1"/>
    </source>
</evidence>
<keyword evidence="2" id="KW-0479">Metal-binding</keyword>
<feature type="region of interest" description="Disordered" evidence="5">
    <location>
        <begin position="1"/>
        <end position="20"/>
    </location>
</feature>
<evidence type="ECO:0000259" key="6">
    <source>
        <dbReference type="SMART" id="SM00704"/>
    </source>
</evidence>
<feature type="compositionally biased region" description="Low complexity" evidence="5">
    <location>
        <begin position="83"/>
        <end position="100"/>
    </location>
</feature>
<comment type="caution">
    <text evidence="7">The sequence shown here is derived from an EMBL/GenBank/DDBJ whole genome shotgun (WGS) entry which is preliminary data.</text>
</comment>
<evidence type="ECO:0000256" key="3">
    <source>
        <dbReference type="ARBA" id="ARBA00023004"/>
    </source>
</evidence>
<evidence type="ECO:0000313" key="8">
    <source>
        <dbReference type="Proteomes" id="UP001595997"/>
    </source>
</evidence>
<dbReference type="RefSeq" id="WP_386450683.1">
    <property type="nucleotide sequence ID" value="NZ_JBHSFH010000011.1"/>
</dbReference>
<dbReference type="EMBL" id="JBHSFH010000011">
    <property type="protein sequence ID" value="MFC4496543.1"/>
    <property type="molecule type" value="Genomic_DNA"/>
</dbReference>
<organism evidence="7 8">
    <name type="scientific">Streptomyces ovatisporus</name>
    <dbReference type="NCBI Taxonomy" id="1128682"/>
    <lineage>
        <taxon>Bacteria</taxon>
        <taxon>Bacillati</taxon>
        <taxon>Actinomycetota</taxon>
        <taxon>Actinomycetes</taxon>
        <taxon>Kitasatosporales</taxon>
        <taxon>Streptomycetaceae</taxon>
        <taxon>Streptomyces</taxon>
    </lineage>
</organism>
<dbReference type="Gene3D" id="3.40.5.90">
    <property type="entry name" value="CDGSH iron-sulfur domain, mitoNEET-type"/>
    <property type="match status" value="1"/>
</dbReference>
<keyword evidence="3" id="KW-0408">Iron</keyword>
<dbReference type="SMART" id="SM00704">
    <property type="entry name" value="ZnF_CDGSH"/>
    <property type="match status" value="1"/>
</dbReference>
<keyword evidence="8" id="KW-1185">Reference proteome</keyword>
<evidence type="ECO:0000256" key="2">
    <source>
        <dbReference type="ARBA" id="ARBA00022723"/>
    </source>
</evidence>
<reference evidence="8" key="1">
    <citation type="journal article" date="2019" name="Int. J. Syst. Evol. Microbiol.">
        <title>The Global Catalogue of Microorganisms (GCM) 10K type strain sequencing project: providing services to taxonomists for standard genome sequencing and annotation.</title>
        <authorList>
            <consortium name="The Broad Institute Genomics Platform"/>
            <consortium name="The Broad Institute Genome Sequencing Center for Infectious Disease"/>
            <person name="Wu L."/>
            <person name="Ma J."/>
        </authorList>
    </citation>
    <scope>NUCLEOTIDE SEQUENCE [LARGE SCALE GENOMIC DNA]</scope>
    <source>
        <strain evidence="8">CGMCC 4.7357</strain>
    </source>
</reference>
<feature type="region of interest" description="Disordered" evidence="5">
    <location>
        <begin position="61"/>
        <end position="100"/>
    </location>
</feature>
<dbReference type="InterPro" id="IPR018967">
    <property type="entry name" value="FeS-contain_CDGSH-typ"/>
</dbReference>